<proteinExistence type="predicted"/>
<sequence>MARGSSDAWCLLHEKGAGHPEMKNLLAVDFVLSLVISDRRPFIEGEISLVLGFKIVSLLTLGCSLYVRVVQIFEALIELSKSANHSVDF</sequence>
<gene>
    <name evidence="1" type="ORF">L484_025407</name>
</gene>
<organism evidence="1 2">
    <name type="scientific">Morus notabilis</name>
    <dbReference type="NCBI Taxonomy" id="981085"/>
    <lineage>
        <taxon>Eukaryota</taxon>
        <taxon>Viridiplantae</taxon>
        <taxon>Streptophyta</taxon>
        <taxon>Embryophyta</taxon>
        <taxon>Tracheophyta</taxon>
        <taxon>Spermatophyta</taxon>
        <taxon>Magnoliopsida</taxon>
        <taxon>eudicotyledons</taxon>
        <taxon>Gunneridae</taxon>
        <taxon>Pentapetalae</taxon>
        <taxon>rosids</taxon>
        <taxon>fabids</taxon>
        <taxon>Rosales</taxon>
        <taxon>Moraceae</taxon>
        <taxon>Moreae</taxon>
        <taxon>Morus</taxon>
    </lineage>
</organism>
<accession>W9R2H1</accession>
<keyword evidence="2" id="KW-1185">Reference proteome</keyword>
<evidence type="ECO:0000313" key="2">
    <source>
        <dbReference type="Proteomes" id="UP000030645"/>
    </source>
</evidence>
<evidence type="ECO:0000313" key="1">
    <source>
        <dbReference type="EMBL" id="EXB65327.1"/>
    </source>
</evidence>
<dbReference type="EMBL" id="KE344510">
    <property type="protein sequence ID" value="EXB65327.1"/>
    <property type="molecule type" value="Genomic_DNA"/>
</dbReference>
<protein>
    <submittedName>
        <fullName evidence="1">Uncharacterized protein</fullName>
    </submittedName>
</protein>
<dbReference type="AlphaFoldDB" id="W9R2H1"/>
<reference evidence="2" key="1">
    <citation type="submission" date="2013-01" db="EMBL/GenBank/DDBJ databases">
        <title>Draft Genome Sequence of a Mulberry Tree, Morus notabilis C.K. Schneid.</title>
        <authorList>
            <person name="He N."/>
            <person name="Zhao S."/>
        </authorList>
    </citation>
    <scope>NUCLEOTIDE SEQUENCE</scope>
</reference>
<dbReference type="Proteomes" id="UP000030645">
    <property type="component" value="Unassembled WGS sequence"/>
</dbReference>
<name>W9R2H1_9ROSA</name>